<organism evidence="2 3">
    <name type="scientific">Mycolicibacterium fortuitum</name>
    <name type="common">Mycobacterium fortuitum</name>
    <dbReference type="NCBI Taxonomy" id="1766"/>
    <lineage>
        <taxon>Bacteria</taxon>
        <taxon>Bacillati</taxon>
        <taxon>Actinomycetota</taxon>
        <taxon>Actinomycetes</taxon>
        <taxon>Mycobacteriales</taxon>
        <taxon>Mycobacteriaceae</taxon>
        <taxon>Mycolicibacterium</taxon>
    </lineage>
</organism>
<dbReference type="Gene3D" id="3.40.50.720">
    <property type="entry name" value="NAD(P)-binding Rossmann-like Domain"/>
    <property type="match status" value="1"/>
</dbReference>
<dbReference type="GO" id="GO:0050661">
    <property type="term" value="F:NADP binding"/>
    <property type="evidence" value="ECO:0007669"/>
    <property type="project" value="InterPro"/>
</dbReference>
<name>A0A0N9Y2X8_MYCFO</name>
<proteinExistence type="predicted"/>
<dbReference type="PATRIC" id="fig|1766.6.peg.1307"/>
<dbReference type="Pfam" id="PF00479">
    <property type="entry name" value="G6PD_N"/>
    <property type="match status" value="1"/>
</dbReference>
<evidence type="ECO:0000313" key="3">
    <source>
        <dbReference type="Proteomes" id="UP000057134"/>
    </source>
</evidence>
<evidence type="ECO:0000313" key="2">
    <source>
        <dbReference type="EMBL" id="ALI25173.1"/>
    </source>
</evidence>
<dbReference type="EMBL" id="CP011269">
    <property type="protein sequence ID" value="ALI25173.1"/>
    <property type="molecule type" value="Genomic_DNA"/>
</dbReference>
<protein>
    <recommendedName>
        <fullName evidence="1">Glucose-6-phosphate dehydrogenase NAD-binding domain-containing protein</fullName>
    </recommendedName>
</protein>
<accession>A0A0N9Y2X8</accession>
<dbReference type="AlphaFoldDB" id="A0A0N9Y2X8"/>
<reference evidence="2 3" key="1">
    <citation type="journal article" date="2015" name="MBio">
        <title>Enzymatic Degradation of Phenazines Can Generate Energy and Protect Sensitive Organisms from Toxicity.</title>
        <authorList>
            <person name="Costa K.C."/>
            <person name="Bergkessel M."/>
            <person name="Saunders S."/>
            <person name="Korlach J."/>
            <person name="Newman D.K."/>
        </authorList>
    </citation>
    <scope>NUCLEOTIDE SEQUENCE [LARGE SCALE GENOMIC DNA]</scope>
    <source>
        <strain evidence="2 3">CT6</strain>
    </source>
</reference>
<dbReference type="STRING" id="1766.XA26_13210"/>
<feature type="domain" description="Glucose-6-phosphate dehydrogenase NAD-binding" evidence="1">
    <location>
        <begin position="94"/>
        <end position="159"/>
    </location>
</feature>
<dbReference type="Proteomes" id="UP000057134">
    <property type="component" value="Chromosome"/>
</dbReference>
<dbReference type="GO" id="GO:0006006">
    <property type="term" value="P:glucose metabolic process"/>
    <property type="evidence" value="ECO:0007669"/>
    <property type="project" value="InterPro"/>
</dbReference>
<dbReference type="GO" id="GO:0016614">
    <property type="term" value="F:oxidoreductase activity, acting on CH-OH group of donors"/>
    <property type="evidence" value="ECO:0007669"/>
    <property type="project" value="InterPro"/>
</dbReference>
<keyword evidence="3" id="KW-1185">Reference proteome</keyword>
<gene>
    <name evidence="2" type="ORF">XA26_13210</name>
</gene>
<dbReference type="InterPro" id="IPR022674">
    <property type="entry name" value="G6P_DH_NAD-bd"/>
</dbReference>
<dbReference type="KEGG" id="mft:XA26_13210"/>
<sequence length="162" mass="18193">MGVAMTQQRYDFFGNLFARYFSPAIDRYPSTAGVLVHRLLACTDDVQDRLAQARLAAATWGEQEMGYPGHVQPASELFVFTQCGLMYGARFADARHGLYYLATPRTMFDAFVDQIEHTPLRAGAVVAVDRRCSHDLESAHPMDAALRRILDEHEALRVDVRA</sequence>
<evidence type="ECO:0000259" key="1">
    <source>
        <dbReference type="Pfam" id="PF00479"/>
    </source>
</evidence>